<dbReference type="InParanoid" id="I1BVZ4"/>
<evidence type="ECO:0000313" key="1">
    <source>
        <dbReference type="EMBL" id="EIE80374.1"/>
    </source>
</evidence>
<reference evidence="1 2" key="1">
    <citation type="journal article" date="2009" name="PLoS Genet.">
        <title>Genomic analysis of the basal lineage fungus Rhizopus oryzae reveals a whole-genome duplication.</title>
        <authorList>
            <person name="Ma L.-J."/>
            <person name="Ibrahim A.S."/>
            <person name="Skory C."/>
            <person name="Grabherr M.G."/>
            <person name="Burger G."/>
            <person name="Butler M."/>
            <person name="Elias M."/>
            <person name="Idnurm A."/>
            <person name="Lang B.F."/>
            <person name="Sone T."/>
            <person name="Abe A."/>
            <person name="Calvo S.E."/>
            <person name="Corrochano L.M."/>
            <person name="Engels R."/>
            <person name="Fu J."/>
            <person name="Hansberg W."/>
            <person name="Kim J.-M."/>
            <person name="Kodira C.D."/>
            <person name="Koehrsen M.J."/>
            <person name="Liu B."/>
            <person name="Miranda-Saavedra D."/>
            <person name="O'Leary S."/>
            <person name="Ortiz-Castellanos L."/>
            <person name="Poulter R."/>
            <person name="Rodriguez-Romero J."/>
            <person name="Ruiz-Herrera J."/>
            <person name="Shen Y.-Q."/>
            <person name="Zeng Q."/>
            <person name="Galagan J."/>
            <person name="Birren B.W."/>
            <person name="Cuomo C.A."/>
            <person name="Wickes B.L."/>
        </authorList>
    </citation>
    <scope>NUCLEOTIDE SEQUENCE [LARGE SCALE GENOMIC DNA]</scope>
    <source>
        <strain evidence="2">RA 99-880 / ATCC MYA-4621 / FGSC 9543 / NRRL 43880</strain>
    </source>
</reference>
<evidence type="ECO:0000313" key="2">
    <source>
        <dbReference type="Proteomes" id="UP000009138"/>
    </source>
</evidence>
<protein>
    <submittedName>
        <fullName evidence="1">Uncharacterized protein</fullName>
    </submittedName>
</protein>
<organism evidence="1 2">
    <name type="scientific">Rhizopus delemar (strain RA 99-880 / ATCC MYA-4621 / FGSC 9543 / NRRL 43880)</name>
    <name type="common">Mucormycosis agent</name>
    <name type="synonym">Rhizopus arrhizus var. delemar</name>
    <dbReference type="NCBI Taxonomy" id="246409"/>
    <lineage>
        <taxon>Eukaryota</taxon>
        <taxon>Fungi</taxon>
        <taxon>Fungi incertae sedis</taxon>
        <taxon>Mucoromycota</taxon>
        <taxon>Mucoromycotina</taxon>
        <taxon>Mucoromycetes</taxon>
        <taxon>Mucorales</taxon>
        <taxon>Mucorineae</taxon>
        <taxon>Rhizopodaceae</taxon>
        <taxon>Rhizopus</taxon>
    </lineage>
</organism>
<dbReference type="GeneID" id="93612050"/>
<dbReference type="EMBL" id="CH476734">
    <property type="protein sequence ID" value="EIE80374.1"/>
    <property type="molecule type" value="Genomic_DNA"/>
</dbReference>
<dbReference type="RefSeq" id="XP_067515770.1">
    <property type="nucleotide sequence ID" value="XM_067659669.1"/>
</dbReference>
<dbReference type="Proteomes" id="UP000009138">
    <property type="component" value="Unassembled WGS sequence"/>
</dbReference>
<proteinExistence type="predicted"/>
<keyword evidence="2" id="KW-1185">Reference proteome</keyword>
<dbReference type="VEuPathDB" id="FungiDB:RO3G_05079"/>
<accession>I1BVZ4</accession>
<sequence>MALEVMDYTKRFPDNELPGNNQALHVYSSGSIRLTRSLFKDYLLTFVIKFGIKPKNHLHMDSEACRVLDDLERYKYIFVIFSSDTIRYLEK</sequence>
<name>I1BVZ4_RHIO9</name>
<gene>
    <name evidence="1" type="ORF">RO3G_05079</name>
</gene>
<dbReference type="AlphaFoldDB" id="I1BVZ4"/>